<dbReference type="AlphaFoldDB" id="A0A061J3N8"/>
<dbReference type="GO" id="GO:0022857">
    <property type="term" value="F:transmembrane transporter activity"/>
    <property type="evidence" value="ECO:0007669"/>
    <property type="project" value="UniProtKB-ARBA"/>
</dbReference>
<dbReference type="CDD" id="cd03255">
    <property type="entry name" value="ABC_MJ0796_LolCDE_FtsE"/>
    <property type="match status" value="1"/>
</dbReference>
<feature type="signal peptide" evidence="4">
    <location>
        <begin position="1"/>
        <end position="16"/>
    </location>
</feature>
<gene>
    <name evidence="6" type="ORF">TRSC58_02239</name>
</gene>
<evidence type="ECO:0000256" key="1">
    <source>
        <dbReference type="ARBA" id="ARBA00022448"/>
    </source>
</evidence>
<dbReference type="PANTHER" id="PTHR24220:SF86">
    <property type="entry name" value="ABC TRANSPORTER ABCH.1"/>
    <property type="match status" value="1"/>
</dbReference>
<evidence type="ECO:0000256" key="4">
    <source>
        <dbReference type="SAM" id="SignalP"/>
    </source>
</evidence>
<keyword evidence="3" id="KW-0067">ATP-binding</keyword>
<dbReference type="FunFam" id="3.40.50.300:FF:000032">
    <property type="entry name" value="Export ABC transporter ATP-binding protein"/>
    <property type="match status" value="1"/>
</dbReference>
<evidence type="ECO:0000313" key="6">
    <source>
        <dbReference type="EMBL" id="ESL10033.1"/>
    </source>
</evidence>
<evidence type="ECO:0000259" key="5">
    <source>
        <dbReference type="PROSITE" id="PS50893"/>
    </source>
</evidence>
<dbReference type="GO" id="GO:0098796">
    <property type="term" value="C:membrane protein complex"/>
    <property type="evidence" value="ECO:0007669"/>
    <property type="project" value="UniProtKB-ARBA"/>
</dbReference>
<dbReference type="SUPFAM" id="SSF52540">
    <property type="entry name" value="P-loop containing nucleoside triphosphate hydrolases"/>
    <property type="match status" value="1"/>
</dbReference>
<dbReference type="InterPro" id="IPR027417">
    <property type="entry name" value="P-loop_NTPase"/>
</dbReference>
<dbReference type="Gene3D" id="3.40.50.300">
    <property type="entry name" value="P-loop containing nucleotide triphosphate hydrolases"/>
    <property type="match status" value="1"/>
</dbReference>
<evidence type="ECO:0000256" key="2">
    <source>
        <dbReference type="ARBA" id="ARBA00022741"/>
    </source>
</evidence>
<dbReference type="VEuPathDB" id="TriTrypDB:TRSC58_02239"/>
<dbReference type="PROSITE" id="PS00211">
    <property type="entry name" value="ABC_TRANSPORTER_1"/>
    <property type="match status" value="1"/>
</dbReference>
<dbReference type="InterPro" id="IPR003439">
    <property type="entry name" value="ABC_transporter-like_ATP-bd"/>
</dbReference>
<feature type="domain" description="ABC transporter" evidence="5">
    <location>
        <begin position="90"/>
        <end position="343"/>
    </location>
</feature>
<comment type="caution">
    <text evidence="6">The sequence shown here is derived from an EMBL/GenBank/DDBJ whole genome shotgun (WGS) entry which is preliminary data.</text>
</comment>
<keyword evidence="2" id="KW-0547">Nucleotide-binding</keyword>
<reference evidence="6 7" key="1">
    <citation type="submission" date="2013-07" db="EMBL/GenBank/DDBJ databases">
        <authorList>
            <person name="Stoco P.H."/>
            <person name="Wagner G."/>
            <person name="Gerber A."/>
            <person name="Zaha A."/>
            <person name="Thompson C."/>
            <person name="Bartholomeu D.C."/>
            <person name="Luckemeyer D.D."/>
            <person name="Bahia D."/>
            <person name="Loreto E."/>
            <person name="Prestes E.B."/>
            <person name="Lima F.M."/>
            <person name="Rodrigues-Luiz G."/>
            <person name="Vallejo G.A."/>
            <person name="Filho J.F."/>
            <person name="Monteiro K.M."/>
            <person name="Tyler K.M."/>
            <person name="de Almeida L.G."/>
            <person name="Ortiz M.F."/>
            <person name="Siervo M.A."/>
            <person name="de Moraes M.H."/>
            <person name="Cunha O.L."/>
            <person name="Mendonca-Neto R."/>
            <person name="Silva R."/>
            <person name="Teixeira S.M."/>
            <person name="Murta S.M."/>
            <person name="Sincero T.C."/>
            <person name="Mendes T.A."/>
            <person name="Urmenyi T.P."/>
            <person name="Silva V.G."/>
            <person name="da Rocha W.D."/>
            <person name="Andersson B."/>
            <person name="Romanha A.J."/>
            <person name="Steindel M."/>
            <person name="de Vasconcelos A.T."/>
            <person name="Grisard E.C."/>
        </authorList>
    </citation>
    <scope>NUCLEOTIDE SEQUENCE [LARGE SCALE GENOMIC DNA]</scope>
    <source>
        <strain evidence="6 7">SC58</strain>
    </source>
</reference>
<name>A0A061J3N8_TRYRA</name>
<organism evidence="6 7">
    <name type="scientific">Trypanosoma rangeli SC58</name>
    <dbReference type="NCBI Taxonomy" id="429131"/>
    <lineage>
        <taxon>Eukaryota</taxon>
        <taxon>Discoba</taxon>
        <taxon>Euglenozoa</taxon>
        <taxon>Kinetoplastea</taxon>
        <taxon>Metakinetoplastina</taxon>
        <taxon>Trypanosomatida</taxon>
        <taxon>Trypanosomatidae</taxon>
        <taxon>Trypanosoma</taxon>
        <taxon>Herpetosoma</taxon>
    </lineage>
</organism>
<dbReference type="InterPro" id="IPR015854">
    <property type="entry name" value="ABC_transpr_LolD-like"/>
</dbReference>
<evidence type="ECO:0000256" key="3">
    <source>
        <dbReference type="ARBA" id="ARBA00022840"/>
    </source>
</evidence>
<dbReference type="InterPro" id="IPR017911">
    <property type="entry name" value="MacB-like_ATP-bd"/>
</dbReference>
<keyword evidence="1" id="KW-0813">Transport</keyword>
<dbReference type="InterPro" id="IPR017871">
    <property type="entry name" value="ABC_transporter-like_CS"/>
</dbReference>
<dbReference type="InterPro" id="IPR003593">
    <property type="entry name" value="AAA+_ATPase"/>
</dbReference>
<dbReference type="GO" id="GO:0016887">
    <property type="term" value="F:ATP hydrolysis activity"/>
    <property type="evidence" value="ECO:0007669"/>
    <property type="project" value="InterPro"/>
</dbReference>
<dbReference type="PROSITE" id="PS50893">
    <property type="entry name" value="ABC_TRANSPORTER_2"/>
    <property type="match status" value="1"/>
</dbReference>
<dbReference type="EMBL" id="AUPL01002239">
    <property type="protein sequence ID" value="ESL10033.1"/>
    <property type="molecule type" value="Genomic_DNA"/>
</dbReference>
<protein>
    <submittedName>
        <fullName evidence="6">ABC transporter</fullName>
    </submittedName>
</protein>
<feature type="chain" id="PRO_5001601305" evidence="4">
    <location>
        <begin position="17"/>
        <end position="365"/>
    </location>
</feature>
<sequence length="365" mass="40851">MLPFLFLFDTHACAWAVVLLPGACWQYGTGRSGAFFPCFVAGRMNDCTGWRTPIFHEEDPVEGSNGRRANTNVLVREPCSTEEAENAVVLRLRNIEKSYSIEGTEDRVVVLRNVNLCEQCGRDGFGPIRRGEFVMIRGPSGGGKTTLLSIIGTIDLPTSGTIELMGTVVNCHTPDSVLAEFRLQKIGFVFQTFNLISTMTALENVELPMTLRGVLSKEERRLRASRLLALVGLRNRLYHLPSELSGGEQQRVAIARSLVNNPQLLLLDEPTGDLDTLNTIQVMDLLLRLNRMTKTTCIMVTHNPDVECYADRILYVADSRFVKEVRNSCPQRLVYDAYVKSLEKRENQLTTVMSSEGEALELLEF</sequence>
<evidence type="ECO:0000313" key="7">
    <source>
        <dbReference type="Proteomes" id="UP000031737"/>
    </source>
</evidence>
<accession>A0A061J3N8</accession>
<proteinExistence type="predicted"/>
<dbReference type="OrthoDB" id="6500128at2759"/>
<dbReference type="GO" id="GO:0005886">
    <property type="term" value="C:plasma membrane"/>
    <property type="evidence" value="ECO:0007669"/>
    <property type="project" value="TreeGrafter"/>
</dbReference>
<dbReference type="Proteomes" id="UP000031737">
    <property type="component" value="Unassembled WGS sequence"/>
</dbReference>
<dbReference type="GO" id="GO:0005524">
    <property type="term" value="F:ATP binding"/>
    <property type="evidence" value="ECO:0007669"/>
    <property type="project" value="UniProtKB-KW"/>
</dbReference>
<keyword evidence="4" id="KW-0732">Signal</keyword>
<dbReference type="SMART" id="SM00382">
    <property type="entry name" value="AAA"/>
    <property type="match status" value="1"/>
</dbReference>
<dbReference type="PANTHER" id="PTHR24220">
    <property type="entry name" value="IMPORT ATP-BINDING PROTEIN"/>
    <property type="match status" value="1"/>
</dbReference>
<keyword evidence="7" id="KW-1185">Reference proteome</keyword>
<dbReference type="Pfam" id="PF00005">
    <property type="entry name" value="ABC_tran"/>
    <property type="match status" value="1"/>
</dbReference>